<dbReference type="OrthoDB" id="44574at2759"/>
<reference evidence="3 4" key="1">
    <citation type="submission" date="2016-09" db="EMBL/GenBank/DDBJ databases">
        <title>Extensive genetic diversity and differential bi-allelic expression allows diatom success in the polar Southern Ocean.</title>
        <authorList>
            <consortium name="DOE Joint Genome Institute"/>
            <person name="Mock T."/>
            <person name="Otillar R.P."/>
            <person name="Strauss J."/>
            <person name="Dupont C."/>
            <person name="Frickenhaus S."/>
            <person name="Maumus F."/>
            <person name="Mcmullan M."/>
            <person name="Sanges R."/>
            <person name="Schmutz J."/>
            <person name="Toseland A."/>
            <person name="Valas R."/>
            <person name="Veluchamy A."/>
            <person name="Ward B.J."/>
            <person name="Allen A."/>
            <person name="Barry K."/>
            <person name="Falciatore A."/>
            <person name="Ferrante M."/>
            <person name="Fortunato A.E."/>
            <person name="Gloeckner G."/>
            <person name="Gruber A."/>
            <person name="Hipkin R."/>
            <person name="Janech M."/>
            <person name="Kroth P."/>
            <person name="Leese F."/>
            <person name="Lindquist E."/>
            <person name="Lyon B.R."/>
            <person name="Martin J."/>
            <person name="Mayer C."/>
            <person name="Parker M."/>
            <person name="Quesneville H."/>
            <person name="Raymond J."/>
            <person name="Uhlig C."/>
            <person name="Valentin K.U."/>
            <person name="Worden A.Z."/>
            <person name="Armbrust E.V."/>
            <person name="Bowler C."/>
            <person name="Green B."/>
            <person name="Moulton V."/>
            <person name="Van Oosterhout C."/>
            <person name="Grigoriev I."/>
        </authorList>
    </citation>
    <scope>NUCLEOTIDE SEQUENCE [LARGE SCALE GENOMIC DNA]</scope>
    <source>
        <strain evidence="3 4">CCMP1102</strain>
    </source>
</reference>
<dbReference type="Proteomes" id="UP000095751">
    <property type="component" value="Unassembled WGS sequence"/>
</dbReference>
<dbReference type="KEGG" id="fcy:FRACYDRAFT_269513"/>
<protein>
    <recommendedName>
        <fullName evidence="2">Ribonuclease II winged helix domain-containing protein</fullName>
    </recommendedName>
</protein>
<evidence type="ECO:0000259" key="2">
    <source>
        <dbReference type="Pfam" id="PF25255"/>
    </source>
</evidence>
<keyword evidence="4" id="KW-1185">Reference proteome</keyword>
<keyword evidence="1" id="KW-0732">Signal</keyword>
<evidence type="ECO:0000313" key="4">
    <source>
        <dbReference type="Proteomes" id="UP000095751"/>
    </source>
</evidence>
<gene>
    <name evidence="3" type="ORF">FRACYDRAFT_269513</name>
</gene>
<feature type="signal peptide" evidence="1">
    <location>
        <begin position="1"/>
        <end position="19"/>
    </location>
</feature>
<organism evidence="3 4">
    <name type="scientific">Fragilariopsis cylindrus CCMP1102</name>
    <dbReference type="NCBI Taxonomy" id="635003"/>
    <lineage>
        <taxon>Eukaryota</taxon>
        <taxon>Sar</taxon>
        <taxon>Stramenopiles</taxon>
        <taxon>Ochrophyta</taxon>
        <taxon>Bacillariophyta</taxon>
        <taxon>Bacillariophyceae</taxon>
        <taxon>Bacillariophycidae</taxon>
        <taxon>Bacillariales</taxon>
        <taxon>Bacillariaceae</taxon>
        <taxon>Fragilariopsis</taxon>
    </lineage>
</organism>
<evidence type="ECO:0000313" key="3">
    <source>
        <dbReference type="EMBL" id="OEU15852.1"/>
    </source>
</evidence>
<feature type="chain" id="PRO_5009192928" description="Ribonuclease II winged helix domain-containing protein" evidence="1">
    <location>
        <begin position="20"/>
        <end position="240"/>
    </location>
</feature>
<dbReference type="EMBL" id="KV784359">
    <property type="protein sequence ID" value="OEU15852.1"/>
    <property type="molecule type" value="Genomic_DNA"/>
</dbReference>
<proteinExistence type="predicted"/>
<dbReference type="AlphaFoldDB" id="A0A1E7FCE0"/>
<dbReference type="Pfam" id="PF25255">
    <property type="entry name" value="WHD_RNase_II"/>
    <property type="match status" value="1"/>
</dbReference>
<feature type="domain" description="Ribonuclease II winged helix" evidence="2">
    <location>
        <begin position="138"/>
        <end position="216"/>
    </location>
</feature>
<dbReference type="InterPro" id="IPR057324">
    <property type="entry name" value="WH_RNase_II"/>
</dbReference>
<name>A0A1E7FCE0_9STRA</name>
<accession>A0A1E7FCE0</accession>
<evidence type="ECO:0000256" key="1">
    <source>
        <dbReference type="SAM" id="SignalP"/>
    </source>
</evidence>
<dbReference type="InParanoid" id="A0A1E7FCE0"/>
<sequence length="240" mass="27097">MFTRTFLTLSFLALGSVRSFLPVSTRNHNRILCLDSKKNADEGSSSDTKQNYQPSFPVGTFVEFEEKKHRTHIGKITNIEHKSNGGTRYDVTDSDGKHFQIADKAVHFTMIPPNSPGPANKLYQEFCDAQKASDDELQTQLDISPEILELAWEDALETADDHDVTPNDLIELVHSHSASAIETYKAWRLLQSDVAHIFFKDLKDHGRISSFKVKARKTVETTKRAFCMDADHAQNDICLV</sequence>